<evidence type="ECO:0000256" key="6">
    <source>
        <dbReference type="ARBA" id="ARBA00023295"/>
    </source>
</evidence>
<gene>
    <name evidence="10" type="ORF">QNI22_35530</name>
</gene>
<dbReference type="RefSeq" id="WP_314518690.1">
    <property type="nucleotide sequence ID" value="NZ_JASJOU010000019.1"/>
</dbReference>
<keyword evidence="5" id="KW-0378">Hydrolase</keyword>
<dbReference type="SMART" id="SM00812">
    <property type="entry name" value="Alpha_L_fucos"/>
    <property type="match status" value="1"/>
</dbReference>
<dbReference type="GO" id="GO:0006004">
    <property type="term" value="P:fucose metabolic process"/>
    <property type="evidence" value="ECO:0007669"/>
    <property type="project" value="InterPro"/>
</dbReference>
<evidence type="ECO:0000313" key="10">
    <source>
        <dbReference type="EMBL" id="MDJ1506025.1"/>
    </source>
</evidence>
<dbReference type="GO" id="GO:0016139">
    <property type="term" value="P:glycoside catabolic process"/>
    <property type="evidence" value="ECO:0007669"/>
    <property type="project" value="TreeGrafter"/>
</dbReference>
<keyword evidence="4 8" id="KW-0732">Signal</keyword>
<dbReference type="SUPFAM" id="SSF51445">
    <property type="entry name" value="(Trans)glycosidases"/>
    <property type="match status" value="1"/>
</dbReference>
<evidence type="ECO:0000256" key="8">
    <source>
        <dbReference type="SAM" id="SignalP"/>
    </source>
</evidence>
<feature type="site" description="May be important for catalysis" evidence="7">
    <location>
        <position position="314"/>
    </location>
</feature>
<evidence type="ECO:0000313" key="11">
    <source>
        <dbReference type="Proteomes" id="UP001232063"/>
    </source>
</evidence>
<dbReference type="GO" id="GO:0005764">
    <property type="term" value="C:lysosome"/>
    <property type="evidence" value="ECO:0007669"/>
    <property type="project" value="TreeGrafter"/>
</dbReference>
<evidence type="ECO:0000256" key="4">
    <source>
        <dbReference type="ARBA" id="ARBA00022729"/>
    </source>
</evidence>
<dbReference type="Gene3D" id="3.20.20.80">
    <property type="entry name" value="Glycosidases"/>
    <property type="match status" value="1"/>
</dbReference>
<protein>
    <recommendedName>
        <fullName evidence="3">alpha-L-fucosidase</fullName>
        <ecNumber evidence="3">3.2.1.51</ecNumber>
    </recommendedName>
</protein>
<comment type="caution">
    <text evidence="10">The sequence shown here is derived from an EMBL/GenBank/DDBJ whole genome shotgun (WGS) entry which is preliminary data.</text>
</comment>
<evidence type="ECO:0000256" key="3">
    <source>
        <dbReference type="ARBA" id="ARBA00012662"/>
    </source>
</evidence>
<accession>A0AAE3UI08</accession>
<dbReference type="PANTHER" id="PTHR10030">
    <property type="entry name" value="ALPHA-L-FUCOSIDASE"/>
    <property type="match status" value="1"/>
</dbReference>
<dbReference type="Gene3D" id="2.60.40.1180">
    <property type="entry name" value="Golgi alpha-mannosidase II"/>
    <property type="match status" value="1"/>
</dbReference>
<dbReference type="AlphaFoldDB" id="A0AAE3UI08"/>
<dbReference type="PANTHER" id="PTHR10030:SF37">
    <property type="entry name" value="ALPHA-L-FUCOSIDASE-RELATED"/>
    <property type="match status" value="1"/>
</dbReference>
<dbReference type="InterPro" id="IPR000933">
    <property type="entry name" value="Glyco_hydro_29"/>
</dbReference>
<name>A0AAE3UI08_9BACT</name>
<feature type="domain" description="Glycoside hydrolase family 29 N-terminal" evidence="9">
    <location>
        <begin position="24"/>
        <end position="381"/>
    </location>
</feature>
<dbReference type="PIRSF" id="PIRSF001092">
    <property type="entry name" value="Alpha-L-fucosidase"/>
    <property type="match status" value="1"/>
</dbReference>
<evidence type="ECO:0000256" key="7">
    <source>
        <dbReference type="PIRSR" id="PIRSR001092-1"/>
    </source>
</evidence>
<dbReference type="EC" id="3.2.1.51" evidence="3"/>
<keyword evidence="11" id="KW-1185">Reference proteome</keyword>
<proteinExistence type="inferred from homology"/>
<reference evidence="10" key="1">
    <citation type="submission" date="2023-05" db="EMBL/GenBank/DDBJ databases">
        <authorList>
            <person name="Zhang X."/>
        </authorList>
    </citation>
    <scope>NUCLEOTIDE SEQUENCE</scope>
    <source>
        <strain evidence="10">BD1B2-1</strain>
    </source>
</reference>
<organism evidence="10 11">
    <name type="scientific">Xanthocytophaga agilis</name>
    <dbReference type="NCBI Taxonomy" id="3048010"/>
    <lineage>
        <taxon>Bacteria</taxon>
        <taxon>Pseudomonadati</taxon>
        <taxon>Bacteroidota</taxon>
        <taxon>Cytophagia</taxon>
        <taxon>Cytophagales</taxon>
        <taxon>Rhodocytophagaceae</taxon>
        <taxon>Xanthocytophaga</taxon>
    </lineage>
</organism>
<dbReference type="EMBL" id="JASJOU010000019">
    <property type="protein sequence ID" value="MDJ1506025.1"/>
    <property type="molecule type" value="Genomic_DNA"/>
</dbReference>
<evidence type="ECO:0000256" key="5">
    <source>
        <dbReference type="ARBA" id="ARBA00022801"/>
    </source>
</evidence>
<dbReference type="InterPro" id="IPR057739">
    <property type="entry name" value="Glyco_hydro_29_N"/>
</dbReference>
<evidence type="ECO:0000256" key="1">
    <source>
        <dbReference type="ARBA" id="ARBA00004071"/>
    </source>
</evidence>
<evidence type="ECO:0000256" key="2">
    <source>
        <dbReference type="ARBA" id="ARBA00007951"/>
    </source>
</evidence>
<dbReference type="InterPro" id="IPR016286">
    <property type="entry name" value="FUC_metazoa-typ"/>
</dbReference>
<comment type="similarity">
    <text evidence="2">Belongs to the glycosyl hydrolase 29 family.</text>
</comment>
<evidence type="ECO:0000259" key="9">
    <source>
        <dbReference type="Pfam" id="PF01120"/>
    </source>
</evidence>
<dbReference type="InterPro" id="IPR017853">
    <property type="entry name" value="GH"/>
</dbReference>
<dbReference type="InterPro" id="IPR013780">
    <property type="entry name" value="Glyco_hydro_b"/>
</dbReference>
<sequence length="481" mass="55191">MKKLRLFLWMALLGVPAIQVNAQGNIHQQSSVYEWPNDPQVKQKLDQWQDQKFGMIIHWGLYAVPGIIESWELCSEDWIERDSTISYDDYKKWYWGQSAKFNPVKFNPDQWATAAKSAGMKYVVFTTKHHDGFSMFDTKQSDFKITNGPFAGNPKANVAKYVFEAFRKQNFMIGAYFSKPDWHTEYYWWPKYATADRNNNYDIRKHPWRWNQFKQYTYNQISELMHDYGKMDILWLDGGWVRPLETVNDEVRAWGASIPAWSQDIDMPRIASMARQAQPGLLIVDRTVHGPYENYQTPEQRIPDHKLNNPWESCMTLGNAWGYVPNDQLKSATKVVHSLIEIVAKGGSLLLGVGPQPDGTLTEEAVQRLAEIGKWLDKNGQAIYNTRTTDTFKDGDVYFTKAKTGNILYALAQLPEGKEVPAFIEWTGNAPKKGSAMTLLASGAKVKWERSGNKVKVWLPEAFRKQNKTYAALGIAFTPEG</sequence>
<dbReference type="Pfam" id="PF01120">
    <property type="entry name" value="Alpha_L_fucos"/>
    <property type="match status" value="1"/>
</dbReference>
<feature type="signal peptide" evidence="8">
    <location>
        <begin position="1"/>
        <end position="22"/>
    </location>
</feature>
<feature type="chain" id="PRO_5042090082" description="alpha-L-fucosidase" evidence="8">
    <location>
        <begin position="23"/>
        <end position="481"/>
    </location>
</feature>
<comment type="function">
    <text evidence="1">Alpha-L-fucosidase is responsible for hydrolyzing the alpha-1,6-linked fucose joined to the reducing-end N-acetylglucosamine of the carbohydrate moieties of glycoproteins.</text>
</comment>
<dbReference type="Proteomes" id="UP001232063">
    <property type="component" value="Unassembled WGS sequence"/>
</dbReference>
<keyword evidence="6" id="KW-0326">Glycosidase</keyword>
<dbReference type="GO" id="GO:0004560">
    <property type="term" value="F:alpha-L-fucosidase activity"/>
    <property type="evidence" value="ECO:0007669"/>
    <property type="project" value="InterPro"/>
</dbReference>